<dbReference type="AlphaFoldDB" id="A0A0K2V9T0"/>
<evidence type="ECO:0000313" key="1">
    <source>
        <dbReference type="EMBL" id="CDW46907.1"/>
    </source>
</evidence>
<organism evidence="1">
    <name type="scientific">Lepeophtheirus salmonis</name>
    <name type="common">Salmon louse</name>
    <name type="synonym">Caligus salmonis</name>
    <dbReference type="NCBI Taxonomy" id="72036"/>
    <lineage>
        <taxon>Eukaryota</taxon>
        <taxon>Metazoa</taxon>
        <taxon>Ecdysozoa</taxon>
        <taxon>Arthropoda</taxon>
        <taxon>Crustacea</taxon>
        <taxon>Multicrustacea</taxon>
        <taxon>Hexanauplia</taxon>
        <taxon>Copepoda</taxon>
        <taxon>Siphonostomatoida</taxon>
        <taxon>Caligidae</taxon>
        <taxon>Lepeophtheirus</taxon>
    </lineage>
</organism>
<name>A0A0K2V9T0_LEPSM</name>
<dbReference type="EMBL" id="HACA01029546">
    <property type="protein sequence ID" value="CDW46907.1"/>
    <property type="molecule type" value="Transcribed_RNA"/>
</dbReference>
<accession>A0A0K2V9T0</accession>
<sequence>MEESQKWNTQSPCWTVLKNLIF</sequence>
<proteinExistence type="predicted"/>
<protein>
    <submittedName>
        <fullName evidence="1">Uncharacterized protein</fullName>
    </submittedName>
</protein>
<reference evidence="1" key="1">
    <citation type="submission" date="2014-05" db="EMBL/GenBank/DDBJ databases">
        <authorList>
            <person name="Chronopoulou M."/>
        </authorList>
    </citation>
    <scope>NUCLEOTIDE SEQUENCE</scope>
    <source>
        <tissue evidence="1">Whole organism</tissue>
    </source>
</reference>